<dbReference type="Proteomes" id="UP000821853">
    <property type="component" value="Chromosome 5"/>
</dbReference>
<organism evidence="1 2">
    <name type="scientific">Haemaphysalis longicornis</name>
    <name type="common">Bush tick</name>
    <dbReference type="NCBI Taxonomy" id="44386"/>
    <lineage>
        <taxon>Eukaryota</taxon>
        <taxon>Metazoa</taxon>
        <taxon>Ecdysozoa</taxon>
        <taxon>Arthropoda</taxon>
        <taxon>Chelicerata</taxon>
        <taxon>Arachnida</taxon>
        <taxon>Acari</taxon>
        <taxon>Parasitiformes</taxon>
        <taxon>Ixodida</taxon>
        <taxon>Ixodoidea</taxon>
        <taxon>Ixodidae</taxon>
        <taxon>Haemaphysalinae</taxon>
        <taxon>Haemaphysalis</taxon>
    </lineage>
</organism>
<dbReference type="VEuPathDB" id="VectorBase:HLOH_057832"/>
<gene>
    <name evidence="1" type="ORF">HPB48_019820</name>
</gene>
<proteinExistence type="predicted"/>
<keyword evidence="2" id="KW-1185">Reference proteome</keyword>
<reference evidence="1 2" key="1">
    <citation type="journal article" date="2020" name="Cell">
        <title>Large-Scale Comparative Analyses of Tick Genomes Elucidate Their Genetic Diversity and Vector Capacities.</title>
        <authorList>
            <consortium name="Tick Genome and Microbiome Consortium (TIGMIC)"/>
            <person name="Jia N."/>
            <person name="Wang J."/>
            <person name="Shi W."/>
            <person name="Du L."/>
            <person name="Sun Y."/>
            <person name="Zhan W."/>
            <person name="Jiang J.F."/>
            <person name="Wang Q."/>
            <person name="Zhang B."/>
            <person name="Ji P."/>
            <person name="Bell-Sakyi L."/>
            <person name="Cui X.M."/>
            <person name="Yuan T.T."/>
            <person name="Jiang B.G."/>
            <person name="Yang W.F."/>
            <person name="Lam T.T."/>
            <person name="Chang Q.C."/>
            <person name="Ding S.J."/>
            <person name="Wang X.J."/>
            <person name="Zhu J.G."/>
            <person name="Ruan X.D."/>
            <person name="Zhao L."/>
            <person name="Wei J.T."/>
            <person name="Ye R.Z."/>
            <person name="Que T.C."/>
            <person name="Du C.H."/>
            <person name="Zhou Y.H."/>
            <person name="Cheng J.X."/>
            <person name="Dai P.F."/>
            <person name="Guo W.B."/>
            <person name="Han X.H."/>
            <person name="Huang E.J."/>
            <person name="Li L.F."/>
            <person name="Wei W."/>
            <person name="Gao Y.C."/>
            <person name="Liu J.Z."/>
            <person name="Shao H.Z."/>
            <person name="Wang X."/>
            <person name="Wang C.C."/>
            <person name="Yang T.C."/>
            <person name="Huo Q.B."/>
            <person name="Li W."/>
            <person name="Chen H.Y."/>
            <person name="Chen S.E."/>
            <person name="Zhou L.G."/>
            <person name="Ni X.B."/>
            <person name="Tian J.H."/>
            <person name="Sheng Y."/>
            <person name="Liu T."/>
            <person name="Pan Y.S."/>
            <person name="Xia L.Y."/>
            <person name="Li J."/>
            <person name="Zhao F."/>
            <person name="Cao W.C."/>
        </authorList>
    </citation>
    <scope>NUCLEOTIDE SEQUENCE [LARGE SCALE GENOMIC DNA]</scope>
    <source>
        <strain evidence="1">HaeL-2018</strain>
    </source>
</reference>
<sequence>MGTRLRNTRINWKGKNLADALPLSGKGRLSEKGLDSLEVNYGKAIREKVDSLDNMRRAVWAIYVNKL</sequence>
<dbReference type="AlphaFoldDB" id="A0A9J6GI72"/>
<evidence type="ECO:0000313" key="1">
    <source>
        <dbReference type="EMBL" id="KAH9374593.1"/>
    </source>
</evidence>
<protein>
    <submittedName>
        <fullName evidence="1">Uncharacterized protein</fullName>
    </submittedName>
</protein>
<dbReference type="EMBL" id="JABSTR010000007">
    <property type="protein sequence ID" value="KAH9374593.1"/>
    <property type="molecule type" value="Genomic_DNA"/>
</dbReference>
<evidence type="ECO:0000313" key="2">
    <source>
        <dbReference type="Proteomes" id="UP000821853"/>
    </source>
</evidence>
<comment type="caution">
    <text evidence="1">The sequence shown here is derived from an EMBL/GenBank/DDBJ whole genome shotgun (WGS) entry which is preliminary data.</text>
</comment>
<accession>A0A9J6GI72</accession>
<dbReference type="OrthoDB" id="10060618at2759"/>
<name>A0A9J6GI72_HAELO</name>